<dbReference type="CDD" id="cd19508">
    <property type="entry name" value="RecA-like_Pch2-like"/>
    <property type="match status" value="1"/>
</dbReference>
<dbReference type="InterPro" id="IPR003593">
    <property type="entry name" value="AAA+_ATPase"/>
</dbReference>
<proteinExistence type="inferred from homology"/>
<evidence type="ECO:0000313" key="8">
    <source>
        <dbReference type="Proteomes" id="UP000053201"/>
    </source>
</evidence>
<feature type="domain" description="AAA+ ATPase" evidence="6">
    <location>
        <begin position="162"/>
        <end position="314"/>
    </location>
</feature>
<dbReference type="GO" id="GO:0007131">
    <property type="term" value="P:reciprocal meiotic recombination"/>
    <property type="evidence" value="ECO:0007669"/>
    <property type="project" value="TreeGrafter"/>
</dbReference>
<dbReference type="InterPro" id="IPR003960">
    <property type="entry name" value="ATPase_AAA_CS"/>
</dbReference>
<dbReference type="FunFam" id="3.40.50.300:FF:000680">
    <property type="entry name" value="pachytene checkpoint protein 2 homolog"/>
    <property type="match status" value="1"/>
</dbReference>
<reference evidence="7 8" key="1">
    <citation type="submission" date="2009-08" db="EMBL/GenBank/DDBJ databases">
        <title>The Genome Sequence of Spizellomyces punctatus strain DAOM BR117.</title>
        <authorList>
            <consortium name="The Broad Institute Genome Sequencing Platform"/>
            <person name="Russ C."/>
            <person name="Cuomo C."/>
            <person name="Shea T."/>
            <person name="Young S.K."/>
            <person name="Zeng Q."/>
            <person name="Koehrsen M."/>
            <person name="Haas B."/>
            <person name="Borodovsky M."/>
            <person name="Guigo R."/>
            <person name="Alvarado L."/>
            <person name="Berlin A."/>
            <person name="Bochicchio J."/>
            <person name="Borenstein D."/>
            <person name="Chapman S."/>
            <person name="Chen Z."/>
            <person name="Engels R."/>
            <person name="Freedman E."/>
            <person name="Gellesch M."/>
            <person name="Goldberg J."/>
            <person name="Griggs A."/>
            <person name="Gujja S."/>
            <person name="Heiman D."/>
            <person name="Hepburn T."/>
            <person name="Howarth C."/>
            <person name="Jen D."/>
            <person name="Larson L."/>
            <person name="Lewis B."/>
            <person name="Mehta T."/>
            <person name="Park D."/>
            <person name="Pearson M."/>
            <person name="Roberts A."/>
            <person name="Saif S."/>
            <person name="Shenoy N."/>
            <person name="Sisk P."/>
            <person name="Stolte C."/>
            <person name="Sykes S."/>
            <person name="Thomson T."/>
            <person name="Walk T."/>
            <person name="White J."/>
            <person name="Yandava C."/>
            <person name="Burger G."/>
            <person name="Gray M.W."/>
            <person name="Holland P.W.H."/>
            <person name="King N."/>
            <person name="Lang F.B.F."/>
            <person name="Roger A.J."/>
            <person name="Ruiz-Trillo I."/>
            <person name="Lander E."/>
            <person name="Nusbaum C."/>
        </authorList>
    </citation>
    <scope>NUCLEOTIDE SEQUENCE [LARGE SCALE GENOMIC DNA]</scope>
    <source>
        <strain evidence="7 8">DAOM BR117</strain>
    </source>
</reference>
<dbReference type="InterPro" id="IPR058249">
    <property type="entry name" value="Pch2_C"/>
</dbReference>
<evidence type="ECO:0000256" key="3">
    <source>
        <dbReference type="ARBA" id="ARBA00022840"/>
    </source>
</evidence>
<dbReference type="PRINTS" id="PR00300">
    <property type="entry name" value="CLPPROTEASEA"/>
</dbReference>
<evidence type="ECO:0000259" key="6">
    <source>
        <dbReference type="SMART" id="SM00382"/>
    </source>
</evidence>
<dbReference type="PROSITE" id="PS00674">
    <property type="entry name" value="AAA"/>
    <property type="match status" value="1"/>
</dbReference>
<dbReference type="VEuPathDB" id="FungiDB:SPPG_05899"/>
<dbReference type="InParanoid" id="A0A0L0HCN4"/>
<dbReference type="Pfam" id="PF23563">
    <property type="entry name" value="TRIP13_N"/>
    <property type="match status" value="1"/>
</dbReference>
<dbReference type="SMART" id="SM00382">
    <property type="entry name" value="AAA"/>
    <property type="match status" value="1"/>
</dbReference>
<dbReference type="RefSeq" id="XP_016606977.1">
    <property type="nucleotide sequence ID" value="XM_016754106.1"/>
</dbReference>
<dbReference type="InterPro" id="IPR044539">
    <property type="entry name" value="Pch2-like"/>
</dbReference>
<evidence type="ECO:0000256" key="1">
    <source>
        <dbReference type="ARBA" id="ARBA00007271"/>
    </source>
</evidence>
<dbReference type="GO" id="GO:0005634">
    <property type="term" value="C:nucleus"/>
    <property type="evidence" value="ECO:0007669"/>
    <property type="project" value="TreeGrafter"/>
</dbReference>
<keyword evidence="3 5" id="KW-0067">ATP-binding</keyword>
<evidence type="ECO:0000313" key="7">
    <source>
        <dbReference type="EMBL" id="KNC98937.1"/>
    </source>
</evidence>
<dbReference type="AlphaFoldDB" id="A0A0L0HCN4"/>
<dbReference type="SUPFAM" id="SSF52540">
    <property type="entry name" value="P-loop containing nucleoside triphosphate hydrolases"/>
    <property type="match status" value="1"/>
</dbReference>
<dbReference type="GO" id="GO:0005694">
    <property type="term" value="C:chromosome"/>
    <property type="evidence" value="ECO:0007669"/>
    <property type="project" value="TreeGrafter"/>
</dbReference>
<protein>
    <recommendedName>
        <fullName evidence="6">AAA+ ATPase domain-containing protein</fullName>
    </recommendedName>
</protein>
<dbReference type="GO" id="GO:0005524">
    <property type="term" value="F:ATP binding"/>
    <property type="evidence" value="ECO:0007669"/>
    <property type="project" value="UniProtKB-KW"/>
</dbReference>
<keyword evidence="8" id="KW-1185">Reference proteome</keyword>
<dbReference type="Proteomes" id="UP000053201">
    <property type="component" value="Unassembled WGS sequence"/>
</dbReference>
<dbReference type="GO" id="GO:0051598">
    <property type="term" value="P:meiotic recombination checkpoint signaling"/>
    <property type="evidence" value="ECO:0007669"/>
    <property type="project" value="TreeGrafter"/>
</dbReference>
<keyword evidence="2 5" id="KW-0547">Nucleotide-binding</keyword>
<name>A0A0L0HCN4_SPIPD</name>
<dbReference type="STRING" id="645134.A0A0L0HCN4"/>
<gene>
    <name evidence="7" type="ORF">SPPG_05899</name>
</gene>
<evidence type="ECO:0000256" key="5">
    <source>
        <dbReference type="RuleBase" id="RU003651"/>
    </source>
</evidence>
<dbReference type="PANTHER" id="PTHR45991:SF1">
    <property type="entry name" value="PACHYTENE CHECKPOINT PROTEIN 2 HOMOLOG"/>
    <property type="match status" value="1"/>
</dbReference>
<dbReference type="Pfam" id="PF23242">
    <property type="entry name" value="AAA_lid_TRIP13_C"/>
    <property type="match status" value="1"/>
</dbReference>
<dbReference type="OMA" id="WEGLWES"/>
<comment type="similarity">
    <text evidence="1">Belongs to the AAA ATPase family. PCH2 subfamily.</text>
</comment>
<evidence type="ECO:0000256" key="4">
    <source>
        <dbReference type="ARBA" id="ARBA00023254"/>
    </source>
</evidence>
<dbReference type="InterPro" id="IPR003959">
    <property type="entry name" value="ATPase_AAA_core"/>
</dbReference>
<evidence type="ECO:0000256" key="2">
    <source>
        <dbReference type="ARBA" id="ARBA00022741"/>
    </source>
</evidence>
<accession>A0A0L0HCN4</accession>
<dbReference type="Pfam" id="PF00004">
    <property type="entry name" value="AAA"/>
    <property type="match status" value="1"/>
</dbReference>
<dbReference type="EMBL" id="KQ257459">
    <property type="protein sequence ID" value="KNC98937.1"/>
    <property type="molecule type" value="Genomic_DNA"/>
</dbReference>
<dbReference type="OrthoDB" id="10042665at2759"/>
<keyword evidence="4" id="KW-0469">Meiosis</keyword>
<dbReference type="GO" id="GO:0016887">
    <property type="term" value="F:ATP hydrolysis activity"/>
    <property type="evidence" value="ECO:0007669"/>
    <property type="project" value="InterPro"/>
</dbReference>
<dbReference type="GeneID" id="27689243"/>
<dbReference type="InterPro" id="IPR001270">
    <property type="entry name" value="ClpA/B"/>
</dbReference>
<dbReference type="Gene3D" id="3.40.50.300">
    <property type="entry name" value="P-loop containing nucleotide triphosphate hydrolases"/>
    <property type="match status" value="1"/>
</dbReference>
<dbReference type="PANTHER" id="PTHR45991">
    <property type="entry name" value="PACHYTENE CHECKPOINT PROTEIN 2"/>
    <property type="match status" value="1"/>
</dbReference>
<dbReference type="InterPro" id="IPR027417">
    <property type="entry name" value="P-loop_NTPase"/>
</dbReference>
<dbReference type="eggNOG" id="KOG0744">
    <property type="taxonomic scope" value="Eukaryota"/>
</dbReference>
<sequence length="428" mass="48027">MTADSLKPLLHIEVCLAPHSTARYDFTRRHVQDFLLTTYPSVVVHTTLSKDDFQDVDFLRINVEWIRVCEVHGAQDQTEVQALSSIILSIHVFQLNEEEGVDEISEEENVVTSNHWILPAKGLHGLWESLIYDNNIQLNLLDYVYTSMLFGDNGVDPHIISVNRVALLHGPPGTGKTSLCRALAQKLAIRLADRYSHGKLIEINSHSLFSKFFSESGKLVMKMFQQIHEMLEDDDAFVCVLIDEVESLSAARKAALSGMEPSDAIRVVNALLTQLDQLRKRKNVLILTTSNITEAIDVAFIDRVDIKQFIPPPSHRARYAILSSCLTELIQKRIIEQPETPLVDYREIDLYTCPTGGMQGREESLQLWKVAGDCEGFSGRTLRKLPFLAHAFFVSSNTSTLRAYTQALSMAVQAEKSNRAMVGLGGDM</sequence>
<organism evidence="7 8">
    <name type="scientific">Spizellomyces punctatus (strain DAOM BR117)</name>
    <dbReference type="NCBI Taxonomy" id="645134"/>
    <lineage>
        <taxon>Eukaryota</taxon>
        <taxon>Fungi</taxon>
        <taxon>Fungi incertae sedis</taxon>
        <taxon>Chytridiomycota</taxon>
        <taxon>Chytridiomycota incertae sedis</taxon>
        <taxon>Chytridiomycetes</taxon>
        <taxon>Spizellomycetales</taxon>
        <taxon>Spizellomycetaceae</taxon>
        <taxon>Spizellomyces</taxon>
    </lineage>
</organism>